<proteinExistence type="inferred from homology"/>
<comment type="caution">
    <text evidence="3">The sequence shown here is derived from an EMBL/GenBank/DDBJ whole genome shotgun (WGS) entry which is preliminary data.</text>
</comment>
<dbReference type="Proteomes" id="UP001144297">
    <property type="component" value="Unassembled WGS sequence"/>
</dbReference>
<keyword evidence="4" id="KW-1185">Reference proteome</keyword>
<dbReference type="Pfam" id="PF01464">
    <property type="entry name" value="SLT"/>
    <property type="match status" value="1"/>
</dbReference>
<dbReference type="AlphaFoldDB" id="A0A9W6GHG1"/>
<dbReference type="InterPro" id="IPR000189">
    <property type="entry name" value="Transglyc_AS"/>
</dbReference>
<organism evidence="3 4">
    <name type="scientific">Thermodesulfovibrio yellowstonii</name>
    <dbReference type="NCBI Taxonomy" id="28262"/>
    <lineage>
        <taxon>Bacteria</taxon>
        <taxon>Pseudomonadati</taxon>
        <taxon>Nitrospirota</taxon>
        <taxon>Thermodesulfovibrionia</taxon>
        <taxon>Thermodesulfovibrionales</taxon>
        <taxon>Thermodesulfovibrionaceae</taxon>
        <taxon>Thermodesulfovibrio</taxon>
    </lineage>
</organism>
<dbReference type="InterPro" id="IPR008258">
    <property type="entry name" value="Transglycosylase_SLT_dom_1"/>
</dbReference>
<gene>
    <name evidence="3" type="ORF">TISLANDTSLP1_17600</name>
</gene>
<sequence length="229" mass="26100">MYKWLTIIAVFFLFFNSNLWADRICVKTIDGERVYTNFCEEKIKKVSTKKLGSVQKVSTSQSVFHSSRHELEKIVDEKSRFYGVDSKLIKEMIKEESGWNPNAVSPKGAMGIMQLMPQTAILMGVKDPFDPVQNIDGGIKYMKYLLDRFNGNFKLALAAYNAGPNLVESLGRVPKILETQNYVRKISLRYAGDSGQYRIKKMPIKAIILSDGSVVYTNREDLYIWSTGQ</sequence>
<evidence type="ECO:0000259" key="2">
    <source>
        <dbReference type="Pfam" id="PF01464"/>
    </source>
</evidence>
<reference evidence="3" key="1">
    <citation type="submission" date="2022-12" db="EMBL/GenBank/DDBJ databases">
        <title>Reference genome sequencing for broad-spectrum identification of bacterial and archaeal isolates by mass spectrometry.</title>
        <authorList>
            <person name="Sekiguchi Y."/>
            <person name="Tourlousse D.M."/>
        </authorList>
    </citation>
    <scope>NUCLEOTIDE SEQUENCE</scope>
    <source>
        <strain evidence="3">TSL-P1</strain>
    </source>
</reference>
<feature type="domain" description="Transglycosylase SLT" evidence="2">
    <location>
        <begin position="76"/>
        <end position="179"/>
    </location>
</feature>
<evidence type="ECO:0000313" key="4">
    <source>
        <dbReference type="Proteomes" id="UP001144297"/>
    </source>
</evidence>
<dbReference type="GO" id="GO:0000270">
    <property type="term" value="P:peptidoglycan metabolic process"/>
    <property type="evidence" value="ECO:0007669"/>
    <property type="project" value="InterPro"/>
</dbReference>
<dbReference type="CDD" id="cd00254">
    <property type="entry name" value="LT-like"/>
    <property type="match status" value="1"/>
</dbReference>
<dbReference type="PANTHER" id="PTHR37423:SF2">
    <property type="entry name" value="MEMBRANE-BOUND LYTIC MUREIN TRANSGLYCOSYLASE C"/>
    <property type="match status" value="1"/>
</dbReference>
<evidence type="ECO:0000256" key="1">
    <source>
        <dbReference type="ARBA" id="ARBA00007734"/>
    </source>
</evidence>
<comment type="similarity">
    <text evidence="1">Belongs to the transglycosylase Slt family.</text>
</comment>
<protein>
    <submittedName>
        <fullName evidence="3">Lytic transglycosylase</fullName>
    </submittedName>
</protein>
<dbReference type="PANTHER" id="PTHR37423">
    <property type="entry name" value="SOLUBLE LYTIC MUREIN TRANSGLYCOSYLASE-RELATED"/>
    <property type="match status" value="1"/>
</dbReference>
<accession>A0A9W6GHG1</accession>
<dbReference type="Gene3D" id="1.10.530.10">
    <property type="match status" value="1"/>
</dbReference>
<dbReference type="GO" id="GO:0008933">
    <property type="term" value="F:peptidoglycan lytic transglycosylase activity"/>
    <property type="evidence" value="ECO:0007669"/>
    <property type="project" value="InterPro"/>
</dbReference>
<evidence type="ECO:0000313" key="3">
    <source>
        <dbReference type="EMBL" id="GLI54067.1"/>
    </source>
</evidence>
<dbReference type="GO" id="GO:0016020">
    <property type="term" value="C:membrane"/>
    <property type="evidence" value="ECO:0007669"/>
    <property type="project" value="InterPro"/>
</dbReference>
<dbReference type="InterPro" id="IPR023346">
    <property type="entry name" value="Lysozyme-like_dom_sf"/>
</dbReference>
<name>A0A9W6GHG1_9BACT</name>
<dbReference type="PROSITE" id="PS00922">
    <property type="entry name" value="TRANSGLYCOSYLASE"/>
    <property type="match status" value="1"/>
</dbReference>
<dbReference type="EMBL" id="BSDX01000001">
    <property type="protein sequence ID" value="GLI54067.1"/>
    <property type="molecule type" value="Genomic_DNA"/>
</dbReference>
<dbReference type="SUPFAM" id="SSF53955">
    <property type="entry name" value="Lysozyme-like"/>
    <property type="match status" value="1"/>
</dbReference>